<dbReference type="SUPFAM" id="SSF51735">
    <property type="entry name" value="NAD(P)-binding Rossmann-fold domains"/>
    <property type="match status" value="1"/>
</dbReference>
<dbReference type="AlphaFoldDB" id="A0AAV4AIP3"/>
<dbReference type="Pfam" id="PF00106">
    <property type="entry name" value="adh_short"/>
    <property type="match status" value="1"/>
</dbReference>
<dbReference type="PANTHER" id="PTHR42760:SF105">
    <property type="entry name" value="SORBITOL-6-PHOSPHATE 2-DEHYDROGENASE"/>
    <property type="match status" value="1"/>
</dbReference>
<organism evidence="5 6">
    <name type="scientific">Plakobranchus ocellatus</name>
    <dbReference type="NCBI Taxonomy" id="259542"/>
    <lineage>
        <taxon>Eukaryota</taxon>
        <taxon>Metazoa</taxon>
        <taxon>Spiralia</taxon>
        <taxon>Lophotrochozoa</taxon>
        <taxon>Mollusca</taxon>
        <taxon>Gastropoda</taxon>
        <taxon>Heterobranchia</taxon>
        <taxon>Euthyneura</taxon>
        <taxon>Panpulmonata</taxon>
        <taxon>Sacoglossa</taxon>
        <taxon>Placobranchoidea</taxon>
        <taxon>Plakobranchidae</taxon>
        <taxon>Plakobranchus</taxon>
    </lineage>
</organism>
<evidence type="ECO:0000256" key="2">
    <source>
        <dbReference type="ARBA" id="ARBA00006484"/>
    </source>
</evidence>
<comment type="pathway">
    <text evidence="1">Lipid metabolism; fatty acid biosynthesis.</text>
</comment>
<reference evidence="5 6" key="1">
    <citation type="journal article" date="2021" name="Elife">
        <title>Chloroplast acquisition without the gene transfer in kleptoplastic sea slugs, Plakobranchus ocellatus.</title>
        <authorList>
            <person name="Maeda T."/>
            <person name="Takahashi S."/>
            <person name="Yoshida T."/>
            <person name="Shimamura S."/>
            <person name="Takaki Y."/>
            <person name="Nagai Y."/>
            <person name="Toyoda A."/>
            <person name="Suzuki Y."/>
            <person name="Arimoto A."/>
            <person name="Ishii H."/>
            <person name="Satoh N."/>
            <person name="Nishiyama T."/>
            <person name="Hasebe M."/>
            <person name="Maruyama T."/>
            <person name="Minagawa J."/>
            <person name="Obokata J."/>
            <person name="Shigenobu S."/>
        </authorList>
    </citation>
    <scope>NUCLEOTIDE SEQUENCE [LARGE SCALE GENOMIC DNA]</scope>
</reference>
<evidence type="ECO:0000313" key="6">
    <source>
        <dbReference type="Proteomes" id="UP000735302"/>
    </source>
</evidence>
<keyword evidence="3" id="KW-0560">Oxidoreductase</keyword>
<evidence type="ECO:0000256" key="4">
    <source>
        <dbReference type="SAM" id="MobiDB-lite"/>
    </source>
</evidence>
<dbReference type="PRINTS" id="PR00081">
    <property type="entry name" value="GDHRDH"/>
</dbReference>
<comment type="caution">
    <text evidence="5">The sequence shown here is derived from an EMBL/GenBank/DDBJ whole genome shotgun (WGS) entry which is preliminary data.</text>
</comment>
<feature type="compositionally biased region" description="Basic and acidic residues" evidence="4">
    <location>
        <begin position="153"/>
        <end position="162"/>
    </location>
</feature>
<dbReference type="InterPro" id="IPR036291">
    <property type="entry name" value="NAD(P)-bd_dom_sf"/>
</dbReference>
<evidence type="ECO:0000256" key="1">
    <source>
        <dbReference type="ARBA" id="ARBA00005194"/>
    </source>
</evidence>
<sequence>MGEEFIQWVLEDNFINERPPLEKRVLAHMVKNKIVGSVINLSSQAGRRGEALVAHYCATKAAVISYTQSAALAMAPYRIRVNAISPGVIDTPMWEQVDKLFASACAGMGIDSTPMEGIEPENYDKILGLENYHSMAAVAIGYRHPEDGNQPDKNPKSRRDFNEVITTI</sequence>
<dbReference type="Proteomes" id="UP000735302">
    <property type="component" value="Unassembled WGS sequence"/>
</dbReference>
<dbReference type="PANTHER" id="PTHR42760">
    <property type="entry name" value="SHORT-CHAIN DEHYDROGENASES/REDUCTASES FAMILY MEMBER"/>
    <property type="match status" value="1"/>
</dbReference>
<dbReference type="SUPFAM" id="SSF55469">
    <property type="entry name" value="FMN-dependent nitroreductase-like"/>
    <property type="match status" value="1"/>
</dbReference>
<dbReference type="Gene3D" id="3.40.109.10">
    <property type="entry name" value="NADH Oxidase"/>
    <property type="match status" value="1"/>
</dbReference>
<accession>A0AAV4AIP3</accession>
<name>A0AAV4AIP3_9GAST</name>
<dbReference type="GO" id="GO:0016616">
    <property type="term" value="F:oxidoreductase activity, acting on the CH-OH group of donors, NAD or NADP as acceptor"/>
    <property type="evidence" value="ECO:0007669"/>
    <property type="project" value="TreeGrafter"/>
</dbReference>
<evidence type="ECO:0000313" key="5">
    <source>
        <dbReference type="EMBL" id="GFO08035.1"/>
    </source>
</evidence>
<protein>
    <submittedName>
        <fullName evidence="5">Sorbitol dehydrogenase</fullName>
    </submittedName>
</protein>
<evidence type="ECO:0000256" key="3">
    <source>
        <dbReference type="ARBA" id="ARBA00023002"/>
    </source>
</evidence>
<proteinExistence type="inferred from homology"/>
<dbReference type="EMBL" id="BLXT01003937">
    <property type="protein sequence ID" value="GFO08035.1"/>
    <property type="molecule type" value="Genomic_DNA"/>
</dbReference>
<dbReference type="PRINTS" id="PR00080">
    <property type="entry name" value="SDRFAMILY"/>
</dbReference>
<dbReference type="PROSITE" id="PS00061">
    <property type="entry name" value="ADH_SHORT"/>
    <property type="match status" value="1"/>
</dbReference>
<gene>
    <name evidence="5" type="ORF">PoB_003454000</name>
</gene>
<dbReference type="InterPro" id="IPR000415">
    <property type="entry name" value="Nitroreductase-like"/>
</dbReference>
<keyword evidence="6" id="KW-1185">Reference proteome</keyword>
<dbReference type="Gene3D" id="3.40.50.720">
    <property type="entry name" value="NAD(P)-binding Rossmann-like Domain"/>
    <property type="match status" value="1"/>
</dbReference>
<dbReference type="InterPro" id="IPR002347">
    <property type="entry name" value="SDR_fam"/>
</dbReference>
<comment type="similarity">
    <text evidence="2">Belongs to the short-chain dehydrogenases/reductases (SDR) family.</text>
</comment>
<dbReference type="InterPro" id="IPR020904">
    <property type="entry name" value="Sc_DH/Rdtase_CS"/>
</dbReference>
<feature type="region of interest" description="Disordered" evidence="4">
    <location>
        <begin position="143"/>
        <end position="168"/>
    </location>
</feature>